<gene>
    <name evidence="2" type="ORF">IFM89_025802</name>
</gene>
<dbReference type="Proteomes" id="UP000631114">
    <property type="component" value="Unassembled WGS sequence"/>
</dbReference>
<name>A0A835HFE5_9MAGN</name>
<comment type="caution">
    <text evidence="2">The sequence shown here is derived from an EMBL/GenBank/DDBJ whole genome shotgun (WGS) entry which is preliminary data.</text>
</comment>
<feature type="region of interest" description="Disordered" evidence="1">
    <location>
        <begin position="27"/>
        <end position="48"/>
    </location>
</feature>
<dbReference type="EMBL" id="JADFTS010000007">
    <property type="protein sequence ID" value="KAF9598185.1"/>
    <property type="molecule type" value="Genomic_DNA"/>
</dbReference>
<dbReference type="AlphaFoldDB" id="A0A835HFE5"/>
<evidence type="ECO:0000256" key="1">
    <source>
        <dbReference type="SAM" id="MobiDB-lite"/>
    </source>
</evidence>
<feature type="compositionally biased region" description="Basic and acidic residues" evidence="1">
    <location>
        <begin position="27"/>
        <end position="38"/>
    </location>
</feature>
<reference evidence="2 3" key="1">
    <citation type="submission" date="2020-10" db="EMBL/GenBank/DDBJ databases">
        <title>The Coptis chinensis genome and diversification of protoberbering-type alkaloids.</title>
        <authorList>
            <person name="Wang B."/>
            <person name="Shu S."/>
            <person name="Song C."/>
            <person name="Liu Y."/>
        </authorList>
    </citation>
    <scope>NUCLEOTIDE SEQUENCE [LARGE SCALE GENOMIC DNA]</scope>
    <source>
        <strain evidence="2">HL-2020</strain>
        <tissue evidence="2">Leaf</tissue>
    </source>
</reference>
<protein>
    <submittedName>
        <fullName evidence="2">Uncharacterized protein</fullName>
    </submittedName>
</protein>
<keyword evidence="3" id="KW-1185">Reference proteome</keyword>
<proteinExistence type="predicted"/>
<organism evidence="2 3">
    <name type="scientific">Coptis chinensis</name>
    <dbReference type="NCBI Taxonomy" id="261450"/>
    <lineage>
        <taxon>Eukaryota</taxon>
        <taxon>Viridiplantae</taxon>
        <taxon>Streptophyta</taxon>
        <taxon>Embryophyta</taxon>
        <taxon>Tracheophyta</taxon>
        <taxon>Spermatophyta</taxon>
        <taxon>Magnoliopsida</taxon>
        <taxon>Ranunculales</taxon>
        <taxon>Ranunculaceae</taxon>
        <taxon>Coptidoideae</taxon>
        <taxon>Coptis</taxon>
    </lineage>
</organism>
<evidence type="ECO:0000313" key="3">
    <source>
        <dbReference type="Proteomes" id="UP000631114"/>
    </source>
</evidence>
<evidence type="ECO:0000313" key="2">
    <source>
        <dbReference type="EMBL" id="KAF9598185.1"/>
    </source>
</evidence>
<accession>A0A835HFE5</accession>
<sequence>MDKQTSKFKFLKPRGHSGRVFMCKSEFEERTSPDETPQHGRGVGPGLMDAATKGALQAKKPVGGFKIGNMDWWIFAMRCAADRIVIYRLLWCGDSR</sequence>